<dbReference type="InterPro" id="IPR035901">
    <property type="entry name" value="GIY-YIG_endonuc_sf"/>
</dbReference>
<dbReference type="Proteomes" id="UP000732105">
    <property type="component" value="Unassembled WGS sequence"/>
</dbReference>
<gene>
    <name evidence="2" type="ORF">ELS83_21630</name>
</gene>
<accession>A0ABX1X2B6</accession>
<comment type="caution">
    <text evidence="2">The sequence shown here is derived from an EMBL/GenBank/DDBJ whole genome shotgun (WGS) entry which is preliminary data.</text>
</comment>
<feature type="non-terminal residue" evidence="2">
    <location>
        <position position="1"/>
    </location>
</feature>
<evidence type="ECO:0000313" key="3">
    <source>
        <dbReference type="Proteomes" id="UP000732105"/>
    </source>
</evidence>
<organism evidence="2 3">
    <name type="scientific">Marinifilum caeruleilacunae</name>
    <dbReference type="NCBI Taxonomy" id="2499076"/>
    <lineage>
        <taxon>Bacteria</taxon>
        <taxon>Pseudomonadati</taxon>
        <taxon>Bacteroidota</taxon>
        <taxon>Bacteroidia</taxon>
        <taxon>Marinilabiliales</taxon>
        <taxon>Marinifilaceae</taxon>
    </lineage>
</organism>
<proteinExistence type="predicted"/>
<evidence type="ECO:0000259" key="1">
    <source>
        <dbReference type="Pfam" id="PF01541"/>
    </source>
</evidence>
<name>A0ABX1X2B6_9BACT</name>
<keyword evidence="3" id="KW-1185">Reference proteome</keyword>
<dbReference type="Pfam" id="PF01541">
    <property type="entry name" value="GIY-YIG"/>
    <property type="match status" value="1"/>
</dbReference>
<feature type="domain" description="GIY-YIG" evidence="1">
    <location>
        <begin position="1"/>
        <end position="44"/>
    </location>
</feature>
<evidence type="ECO:0000313" key="2">
    <source>
        <dbReference type="EMBL" id="NOU62391.1"/>
    </source>
</evidence>
<reference evidence="2 3" key="1">
    <citation type="submission" date="2018-12" db="EMBL/GenBank/DDBJ databases">
        <title>Marinifilum JC070 sp. nov., a marine bacterium isolated from Yongle Blue Hole in the South China Sea.</title>
        <authorList>
            <person name="Fu T."/>
        </authorList>
    </citation>
    <scope>NUCLEOTIDE SEQUENCE [LARGE SCALE GENOMIC DNA]</scope>
    <source>
        <strain evidence="2 3">JC070</strain>
    </source>
</reference>
<dbReference type="InterPro" id="IPR000305">
    <property type="entry name" value="GIY-YIG_endonuc"/>
</dbReference>
<protein>
    <submittedName>
        <fullName evidence="2">GIY-YIG nuclease family protein</fullName>
    </submittedName>
</protein>
<dbReference type="Gene3D" id="3.40.1440.10">
    <property type="entry name" value="GIY-YIG endonuclease"/>
    <property type="match status" value="1"/>
</dbReference>
<sequence>SHNELATKGYTMRYRPWEILYTESFHTKQESMKREKQLKSHQGRNFIRGLIKRNYGKLI</sequence>
<dbReference type="EMBL" id="RZNH01000123">
    <property type="protein sequence ID" value="NOU62391.1"/>
    <property type="molecule type" value="Genomic_DNA"/>
</dbReference>
<dbReference type="RefSeq" id="WP_171597634.1">
    <property type="nucleotide sequence ID" value="NZ_RZNH01000123.1"/>
</dbReference>